<dbReference type="GO" id="GO:0043565">
    <property type="term" value="F:sequence-specific DNA binding"/>
    <property type="evidence" value="ECO:0007669"/>
    <property type="project" value="InterPro"/>
</dbReference>
<dbReference type="PRINTS" id="PR00032">
    <property type="entry name" value="HTHARAC"/>
</dbReference>
<organism evidence="5 6">
    <name type="scientific">Sunxiuqinia elliptica</name>
    <dbReference type="NCBI Taxonomy" id="655355"/>
    <lineage>
        <taxon>Bacteria</taxon>
        <taxon>Pseudomonadati</taxon>
        <taxon>Bacteroidota</taxon>
        <taxon>Bacteroidia</taxon>
        <taxon>Marinilabiliales</taxon>
        <taxon>Prolixibacteraceae</taxon>
        <taxon>Sunxiuqinia</taxon>
    </lineage>
</organism>
<dbReference type="Pfam" id="PF00165">
    <property type="entry name" value="HTH_AraC"/>
    <property type="match status" value="1"/>
</dbReference>
<dbReference type="GO" id="GO:0003700">
    <property type="term" value="F:DNA-binding transcription factor activity"/>
    <property type="evidence" value="ECO:0007669"/>
    <property type="project" value="InterPro"/>
</dbReference>
<dbReference type="InterPro" id="IPR018060">
    <property type="entry name" value="HTH_AraC"/>
</dbReference>
<keyword evidence="1" id="KW-0805">Transcription regulation</keyword>
<comment type="caution">
    <text evidence="5">The sequence shown here is derived from an EMBL/GenBank/DDBJ whole genome shotgun (WGS) entry which is preliminary data.</text>
</comment>
<sequence>MQAYELIKKEGVRVSDAAYMTGFTDPNYFTICFKKEFGENPSQVSVDRK</sequence>
<evidence type="ECO:0000256" key="2">
    <source>
        <dbReference type="ARBA" id="ARBA00023125"/>
    </source>
</evidence>
<proteinExistence type="predicted"/>
<dbReference type="InterPro" id="IPR020449">
    <property type="entry name" value="Tscrpt_reg_AraC-type_HTH"/>
</dbReference>
<evidence type="ECO:0000313" key="5">
    <source>
        <dbReference type="EMBL" id="TDN95779.1"/>
    </source>
</evidence>
<dbReference type="Gene3D" id="1.10.10.60">
    <property type="entry name" value="Homeodomain-like"/>
    <property type="match status" value="1"/>
</dbReference>
<accession>A0A4R6GKW8</accession>
<protein>
    <submittedName>
        <fullName evidence="5">Helix-turn-helix protein</fullName>
    </submittedName>
</protein>
<feature type="domain" description="HTH araC/xylS-type" evidence="4">
    <location>
        <begin position="1"/>
        <end position="47"/>
    </location>
</feature>
<reference evidence="5 6" key="1">
    <citation type="submission" date="2019-03" db="EMBL/GenBank/DDBJ databases">
        <title>Freshwater and sediment microbial communities from various areas in North America, analyzing microbe dynamics in response to fracking.</title>
        <authorList>
            <person name="Lamendella R."/>
        </authorList>
    </citation>
    <scope>NUCLEOTIDE SEQUENCE [LARGE SCALE GENOMIC DNA]</scope>
    <source>
        <strain evidence="5 6">114D</strain>
    </source>
</reference>
<name>A0A4R6GKW8_9BACT</name>
<dbReference type="EMBL" id="SNWI01000013">
    <property type="protein sequence ID" value="TDN95779.1"/>
    <property type="molecule type" value="Genomic_DNA"/>
</dbReference>
<evidence type="ECO:0000256" key="3">
    <source>
        <dbReference type="ARBA" id="ARBA00023163"/>
    </source>
</evidence>
<dbReference type="Proteomes" id="UP000294848">
    <property type="component" value="Unassembled WGS sequence"/>
</dbReference>
<evidence type="ECO:0000256" key="1">
    <source>
        <dbReference type="ARBA" id="ARBA00023015"/>
    </source>
</evidence>
<keyword evidence="2" id="KW-0238">DNA-binding</keyword>
<dbReference type="SUPFAM" id="SSF46689">
    <property type="entry name" value="Homeodomain-like"/>
    <property type="match status" value="1"/>
</dbReference>
<evidence type="ECO:0000259" key="4">
    <source>
        <dbReference type="PROSITE" id="PS01124"/>
    </source>
</evidence>
<dbReference type="AlphaFoldDB" id="A0A4R6GKW8"/>
<dbReference type="PROSITE" id="PS01124">
    <property type="entry name" value="HTH_ARAC_FAMILY_2"/>
    <property type="match status" value="1"/>
</dbReference>
<evidence type="ECO:0000313" key="6">
    <source>
        <dbReference type="Proteomes" id="UP000294848"/>
    </source>
</evidence>
<dbReference type="InterPro" id="IPR009057">
    <property type="entry name" value="Homeodomain-like_sf"/>
</dbReference>
<gene>
    <name evidence="5" type="ORF">DET52_1131</name>
</gene>
<keyword evidence="3" id="KW-0804">Transcription</keyword>